<dbReference type="InterPro" id="IPR027417">
    <property type="entry name" value="P-loop_NTPase"/>
</dbReference>
<dbReference type="Gene3D" id="3.40.50.300">
    <property type="entry name" value="P-loop containing nucleotide triphosphate hydrolases"/>
    <property type="match status" value="1"/>
</dbReference>
<reference evidence="6" key="1">
    <citation type="journal article" date="2012" name="PLoS Genet.">
        <title>Comparative analysis of the genomes of two field isolates of the rice blast fungus Magnaporthe oryzae.</title>
        <authorList>
            <person name="Xue M."/>
            <person name="Yang J."/>
            <person name="Li Z."/>
            <person name="Hu S."/>
            <person name="Yao N."/>
            <person name="Dean R.A."/>
            <person name="Zhao W."/>
            <person name="Shen M."/>
            <person name="Zhang H."/>
            <person name="Li C."/>
            <person name="Liu L."/>
            <person name="Cao L."/>
            <person name="Xu X."/>
            <person name="Xing Y."/>
            <person name="Hsiang T."/>
            <person name="Zhang Z."/>
            <person name="Xu J.R."/>
            <person name="Peng Y.L."/>
        </authorList>
    </citation>
    <scope>NUCLEOTIDE SEQUENCE</scope>
    <source>
        <strain evidence="6">Y34</strain>
    </source>
</reference>
<feature type="repeat" description="ANK" evidence="3">
    <location>
        <begin position="1673"/>
        <end position="1706"/>
    </location>
</feature>
<evidence type="ECO:0000256" key="1">
    <source>
        <dbReference type="ARBA" id="ARBA00022737"/>
    </source>
</evidence>
<keyword evidence="1" id="KW-0677">Repeat</keyword>
<dbReference type="Gene3D" id="1.25.40.20">
    <property type="entry name" value="Ankyrin repeat-containing domain"/>
    <property type="match status" value="5"/>
</dbReference>
<sequence>MTTSYQGEGEDCGFWHKDRERNFCCGPPPDKSPFLPVPLEYLFPLEHPPEDKEANTKFDLKVDPTYGGSSAVPFSEDPNNSPFGFVIMVSPGAIQVTLDSRDGSHSEAIDCFDSVTEGDHTVRMLCTNPSDSFNCRKIHLGHGAPGTIIQMPDSCGPGKVPRDMSDTLLWIDFSNEPEYLDRVVDEPARRKKVKRRGLNGVSGNAKPEFKAETSVNVNVNYSLTLIAIIGTDKLLRCPEFTIGPNFKLMGRREGDATLGVSFEATAKLAEWDTRQTYLAENDEWVPKSDKNPKNDGTHVLKAPEFNWDFTLNVSEQTSRNLRAAGSPRLGSAVSGQPRPPCLLCGSDSGLGKRDGQRCSYEPIADPTCPANSSLTRRLEDLGLYDDVHGVFNIPDPELAGHLEKRKPEEKVLTWTTTPGQSRSAMRPLRNMLHHGRVRYGTRIRGAPPHAIHGAPNRRPQRSTPGRAHQGVEAVGVRPRLIGTGGNPHRSPGWKGSSLFFETTFGLGGNHNKPGLALAYKVMNNRKKTQFEEGTLDSRVSASNLQNRKDPRDIFGVFSYMKDNGIPGSSMSCGSVNHKIPSLWPPLAIMSGIEAALGAVGTINTAAGIVGQGFRVYRLVKKVHDQVIEGPAQMRDWMGEIETLTSIAKEIRSTSVARLDTEDIDKILVRCKSHMDKLEKLFQPLCTKVEQSKARKIWKAICTIEQRDDIMQIFGALEREKTALTPLITLRTFNYIESKIDEMRISGESLSDEDSQKCIAALFLVDPTAVRSGLLTNKGDIVQGTCDWIVNTPEFSNWESVDGGILWISGCPGMGKTMLSIFLSQHLEASTSAGVSDSTKFEGEHLITYFFCDNRDNRRNNPVAIVRGLLTMLLRRCPGLIKYIVPSFKVQGTQLFQQSSLESLWSIFIDMVNDPGIRRVSCILDGLDECEPIKALETLLKKIKSVSNSAPRLSIIVASREYPKSIGNAMRQAPRIRLDPDHKADVNEGLEAYINSSVHEFGPDSGGDLPLHVCQRVKDTLKERSKGTFLWVSFAIADLQGKEAAEVEDCLEQLPTGLDDVYARMLAQVEASRRDIVRRILSWTVFSKRPLRLSELASALGVQPKGALTKLEIIKSYIAYCGHFLTISKPSEEDMESIKGMAKKITWRCLASEDIIPLKELELNHVVELVHQSAKDFLIGNSSALDGNWFAPFNPDLEHGIMASACISCLEADAVETFTRLRDRHHEVDCFYQDFPFVFKGLLGYSCENWFEHMGAAGGDDIDRIFDQHQGNFLNPCLRSPCLRTKRLLGTFSHSDLSNPVLNAWLRLKHFKNWEKASGNYTDGDPTIFAVSCSLGLDFLVTRILDKQRHEKLDTESDASWRGNHPLSSPLLVAVVSGEIEIIKILVKEGAPINGVLKTDGATYVPFWTADTLKMKACLLALGADPNTKAPPMPDWGELDHYRCEGAYPYTIAVRSYFPDLLSLLIAHGADMTLTNEGDSNAMHLLFSENGNWQSDPDRCIHLKSYIRPPYAALKTFHILMEAPNGPKLHQGVDLSGNKPIHLAFWSMESESGILQELLNPKWGLDIWGPNSEGNTTLHLASRSGGTGEGVRLLLARDDVDVNCKNNKGQTPLHLACNWDRPLVWTCPGYRHDKRFPEDKAGLVHDYFDDPQLVKPVELLLGHSGIDLNARDEDGRTPLHLAAANGETRVVKMLLSQSGVDINARDDQGQTPLHRAAAQGYHDFVEAYSIKDYSDRTSALRLLLADDRIEVNARDKDGLTPLQQAVAFGQPQSVQVLLADDRVDANFTSEAGNTLVSYAAFYGRMLIMEMLLADVRIDALGKNEYGTTAVHYAACEGHHQIVKRLLADKRFDINAKTIYSETALHIAAREGKPEVAKVLLAHGGADVNVKSNEGGTPLNLAVHYYARPGCSDIARMLLAEPNTDPCVTWGKGWTALHSASYIRNSEIIKLLIDLGADVNARDDDQETPLYWLVGGAIDDPWKGPVRKALCTLLEAGADPEAKDAEGKTPAEIIASFGGEDAFVEAVESGSIKKDGGEDSKVAEETEISVESA</sequence>
<dbReference type="EMBL" id="JH793961">
    <property type="protein sequence ID" value="ELQ36962.1"/>
    <property type="molecule type" value="Genomic_DNA"/>
</dbReference>
<feature type="repeat" description="ANK" evidence="3">
    <location>
        <begin position="1930"/>
        <end position="1962"/>
    </location>
</feature>
<dbReference type="PROSITE" id="PS50088">
    <property type="entry name" value="ANK_REPEAT"/>
    <property type="match status" value="7"/>
</dbReference>
<dbReference type="Pfam" id="PF12796">
    <property type="entry name" value="Ank_2"/>
    <property type="match status" value="3"/>
</dbReference>
<accession>A0AA97PJJ1</accession>
<keyword evidence="2 3" id="KW-0040">ANK repeat</keyword>
<name>A0AA97PJJ1_PYRO3</name>
<feature type="repeat" description="ANK" evidence="3">
    <location>
        <begin position="1858"/>
        <end position="1891"/>
    </location>
</feature>
<dbReference type="Pfam" id="PF00023">
    <property type="entry name" value="Ank"/>
    <property type="match status" value="1"/>
</dbReference>
<feature type="repeat" description="ANK" evidence="3">
    <location>
        <begin position="1824"/>
        <end position="1857"/>
    </location>
</feature>
<dbReference type="InterPro" id="IPR056884">
    <property type="entry name" value="NPHP3-like_N"/>
</dbReference>
<dbReference type="SMART" id="SM00248">
    <property type="entry name" value="ANK"/>
    <property type="match status" value="13"/>
</dbReference>
<dbReference type="PROSITE" id="PS50297">
    <property type="entry name" value="ANK_REP_REGION"/>
    <property type="match status" value="5"/>
</dbReference>
<feature type="compositionally biased region" description="Basic and acidic residues" evidence="4">
    <location>
        <begin position="2029"/>
        <end position="2042"/>
    </location>
</feature>
<proteinExistence type="predicted"/>
<feature type="repeat" description="ANK" evidence="3">
    <location>
        <begin position="1444"/>
        <end position="1476"/>
    </location>
</feature>
<feature type="region of interest" description="Disordered" evidence="4">
    <location>
        <begin position="444"/>
        <end position="469"/>
    </location>
</feature>
<protein>
    <submittedName>
        <fullName evidence="6">Ankyrin repeat domain-containing protein 52</fullName>
    </submittedName>
</protein>
<evidence type="ECO:0000259" key="5">
    <source>
        <dbReference type="Pfam" id="PF24883"/>
    </source>
</evidence>
<evidence type="ECO:0000313" key="6">
    <source>
        <dbReference type="EMBL" id="ELQ36962.1"/>
    </source>
</evidence>
<dbReference type="PANTHER" id="PTHR24126:SF14">
    <property type="entry name" value="ANK_REP_REGION DOMAIN-CONTAINING PROTEIN"/>
    <property type="match status" value="1"/>
</dbReference>
<gene>
    <name evidence="6" type="ORF">OOU_Y34scaffold00624g58</name>
</gene>
<dbReference type="PANTHER" id="PTHR24126">
    <property type="entry name" value="ANKYRIN REPEAT, PH AND SEC7 DOMAIN CONTAINING PROTEIN SECG-RELATED"/>
    <property type="match status" value="1"/>
</dbReference>
<dbReference type="InterPro" id="IPR036770">
    <property type="entry name" value="Ankyrin_rpt-contain_sf"/>
</dbReference>
<evidence type="ECO:0000256" key="2">
    <source>
        <dbReference type="ARBA" id="ARBA00023043"/>
    </source>
</evidence>
<dbReference type="SMR" id="A0AA97PJJ1"/>
<dbReference type="InterPro" id="IPR002110">
    <property type="entry name" value="Ankyrin_rpt"/>
</dbReference>
<evidence type="ECO:0000256" key="3">
    <source>
        <dbReference type="PROSITE-ProRule" id="PRU00023"/>
    </source>
</evidence>
<dbReference type="Proteomes" id="UP000011086">
    <property type="component" value="Unassembled WGS sequence"/>
</dbReference>
<organism evidence="6">
    <name type="scientific">Pyricularia oryzae (strain Y34)</name>
    <name type="common">Rice blast fungus</name>
    <name type="synonym">Magnaporthe oryzae</name>
    <dbReference type="NCBI Taxonomy" id="1143189"/>
    <lineage>
        <taxon>Eukaryota</taxon>
        <taxon>Fungi</taxon>
        <taxon>Dikarya</taxon>
        <taxon>Ascomycota</taxon>
        <taxon>Pezizomycotina</taxon>
        <taxon>Sordariomycetes</taxon>
        <taxon>Sordariomycetidae</taxon>
        <taxon>Magnaporthales</taxon>
        <taxon>Pyriculariaceae</taxon>
        <taxon>Pyricularia</taxon>
    </lineage>
</organism>
<feature type="region of interest" description="Disordered" evidence="4">
    <location>
        <begin position="2026"/>
        <end position="2051"/>
    </location>
</feature>
<feature type="repeat" description="ANK" evidence="3">
    <location>
        <begin position="1365"/>
        <end position="1397"/>
    </location>
</feature>
<feature type="repeat" description="ANK" evidence="3">
    <location>
        <begin position="1572"/>
        <end position="1606"/>
    </location>
</feature>
<dbReference type="Pfam" id="PF24883">
    <property type="entry name" value="NPHP3_N"/>
    <property type="match status" value="1"/>
</dbReference>
<dbReference type="SUPFAM" id="SSF52540">
    <property type="entry name" value="P-loop containing nucleoside triphosphate hydrolases"/>
    <property type="match status" value="1"/>
</dbReference>
<evidence type="ECO:0000256" key="4">
    <source>
        <dbReference type="SAM" id="MobiDB-lite"/>
    </source>
</evidence>
<dbReference type="SUPFAM" id="SSF48403">
    <property type="entry name" value="Ankyrin repeat"/>
    <property type="match status" value="2"/>
</dbReference>
<feature type="domain" description="Nephrocystin 3-like N-terminal" evidence="5">
    <location>
        <begin position="783"/>
        <end position="959"/>
    </location>
</feature>
<dbReference type="PRINTS" id="PR01415">
    <property type="entry name" value="ANKYRIN"/>
</dbReference>
<dbReference type="Pfam" id="PF13637">
    <property type="entry name" value="Ank_4"/>
    <property type="match status" value="1"/>
</dbReference>